<protein>
    <submittedName>
        <fullName evidence="1">Uncharacterized protein</fullName>
    </submittedName>
</protein>
<dbReference type="KEGG" id="mko:MKLM6_4044"/>
<sequence length="80" mass="9200">MYPSVIAVAPKDDYVLDIAFNNGETGTLDMKPYLDFGVFKRIRDYSCFEKVSVAFDTIEWESGVDLDPEFVYEKCRINSD</sequence>
<proteinExistence type="predicted"/>
<evidence type="ECO:0000313" key="1">
    <source>
        <dbReference type="EMBL" id="OAI25039.1"/>
    </source>
</evidence>
<dbReference type="Pfam" id="PF10387">
    <property type="entry name" value="DUF2442"/>
    <property type="match status" value="1"/>
</dbReference>
<dbReference type="AlphaFoldDB" id="A0A291IPS5"/>
<dbReference type="RefSeq" id="WP_064028018.1">
    <property type="nucleotide sequence ID" value="NZ_CP023669.1"/>
</dbReference>
<evidence type="ECO:0000313" key="2">
    <source>
        <dbReference type="Proteomes" id="UP000077734"/>
    </source>
</evidence>
<gene>
    <name evidence="1" type="ORF">A1356_14800</name>
</gene>
<dbReference type="Proteomes" id="UP000077734">
    <property type="component" value="Unassembled WGS sequence"/>
</dbReference>
<dbReference type="SUPFAM" id="SSF143880">
    <property type="entry name" value="NE0471 N-terminal domain-like"/>
    <property type="match status" value="1"/>
</dbReference>
<accession>A0A291IPS5</accession>
<keyword evidence="2" id="KW-1185">Reference proteome</keyword>
<dbReference type="InterPro" id="IPR036782">
    <property type="entry name" value="NE0471-like_N"/>
</dbReference>
<dbReference type="InterPro" id="IPR018841">
    <property type="entry name" value="DUF2442"/>
</dbReference>
<dbReference type="Gene3D" id="3.30.2020.10">
    <property type="entry name" value="NE0471-like N-terminal domain"/>
    <property type="match status" value="1"/>
</dbReference>
<dbReference type="EMBL" id="LUUL01000084">
    <property type="protein sequence ID" value="OAI25039.1"/>
    <property type="molecule type" value="Genomic_DNA"/>
</dbReference>
<reference evidence="1 2" key="1">
    <citation type="submission" date="2016-03" db="EMBL/GenBank/DDBJ databases">
        <authorList>
            <person name="Heylen K."/>
            <person name="De Vos P."/>
            <person name="Vekeman B."/>
        </authorList>
    </citation>
    <scope>NUCLEOTIDE SEQUENCE [LARGE SCALE GENOMIC DNA]</scope>
    <source>
        <strain evidence="1 2">R-49807</strain>
    </source>
</reference>
<comment type="caution">
    <text evidence="1">The sequence shown here is derived from an EMBL/GenBank/DDBJ whole genome shotgun (WGS) entry which is preliminary data.</text>
</comment>
<organism evidence="1 2">
    <name type="scientific">Methylomonas koyamae</name>
    <dbReference type="NCBI Taxonomy" id="702114"/>
    <lineage>
        <taxon>Bacteria</taxon>
        <taxon>Pseudomonadati</taxon>
        <taxon>Pseudomonadota</taxon>
        <taxon>Gammaproteobacteria</taxon>
        <taxon>Methylococcales</taxon>
        <taxon>Methylococcaceae</taxon>
        <taxon>Methylomonas</taxon>
    </lineage>
</organism>
<name>A0A291IPS5_9GAMM</name>